<accession>M9WD32</accession>
<dbReference type="HOGENOM" id="CLU_640636_0_0_14"/>
<dbReference type="OrthoDB" id="398048at2"/>
<gene>
    <name evidence="1" type="ORF">MPUT9231_6890</name>
</gene>
<dbReference type="RefSeq" id="WP_015587603.1">
    <property type="nucleotide sequence ID" value="NC_021083.1"/>
</dbReference>
<dbReference type="Proteomes" id="UP000012984">
    <property type="component" value="Chromosome"/>
</dbReference>
<proteinExistence type="predicted"/>
<dbReference type="AlphaFoldDB" id="M9WD32"/>
<protein>
    <recommendedName>
        <fullName evidence="3">Lipoprotein</fullName>
    </recommendedName>
</protein>
<dbReference type="EMBL" id="CP004357">
    <property type="protein sequence ID" value="AGJ91082.1"/>
    <property type="molecule type" value="Genomic_DNA"/>
</dbReference>
<evidence type="ECO:0008006" key="3">
    <source>
        <dbReference type="Google" id="ProtNLM"/>
    </source>
</evidence>
<dbReference type="eggNOG" id="ENOG502ZH4E">
    <property type="taxonomic scope" value="Bacteria"/>
</dbReference>
<dbReference type="KEGG" id="mput:MPUT9231_6890"/>
<dbReference type="PATRIC" id="fig|1292033.3.peg.678"/>
<sequence>MKKLLTAIMSVSLTTIPSLSVISCGTVTRDVELKFDSNKVTINRMKWNGSKFNSSKIEASDKNWHKYVLDSTPGYGDLINKILTLLNFNTTSGTDSKTAYSIFKGKTNKTTVTGQWMGSKDEYASLADFYNEMDNSQTHISSIKGLLQLKEFVEKPENKEVSKKWTRSLKTDLEKVEKWDNDGLTNGLKDIINSTHDIYYKSVALDSDIKQTNSKFLTFDQNINTSPTTQGQKIDLKESDKDVLGELLKNNNNDEYIFGTNPLRDPYGVNVIGNNGADVKAFKPTITYSSNDIKQENMNFNVSEKTMLDDIFKFNINLNENKTLKWSSKYNFYYMDTKKQSDTLKLKLVYGSGDNEFKFNVELGGLYKVFIPSFVEYTPKDNANNNTKHVAFGWKFAGYRFSDNNNINDLNGSFSNIDLTITKA</sequence>
<organism evidence="1 2">
    <name type="scientific">Mycoplasma putrefaciens Mput9231</name>
    <dbReference type="NCBI Taxonomy" id="1292033"/>
    <lineage>
        <taxon>Bacteria</taxon>
        <taxon>Bacillati</taxon>
        <taxon>Mycoplasmatota</taxon>
        <taxon>Mollicutes</taxon>
        <taxon>Mycoplasmataceae</taxon>
        <taxon>Mycoplasma</taxon>
    </lineage>
</organism>
<evidence type="ECO:0000313" key="1">
    <source>
        <dbReference type="EMBL" id="AGJ91082.1"/>
    </source>
</evidence>
<reference evidence="1 2" key="1">
    <citation type="journal article" date="2013" name="Genome Announc.">
        <title>Complete Genome Sequence of Mycoplasma putrefaciens Strain 9231, One of the Agents of Contagious Agalactia in Goats.</title>
        <authorList>
            <person name="Dupuy V."/>
            <person name="Sirand-Pugnet P."/>
            <person name="Baranowski E."/>
            <person name="Barre A."/>
            <person name="Breton M."/>
            <person name="Couture C."/>
            <person name="Dordet-Frisoni E."/>
            <person name="Gaurivaud P."/>
            <person name="Jacob D."/>
            <person name="Lemaitre C."/>
            <person name="Manso-Silvan L."/>
            <person name="Nikolski M."/>
            <person name="Nouvel L.X."/>
            <person name="Poumarat F."/>
            <person name="Tardy F."/>
            <person name="Thebault P."/>
            <person name="Theil S."/>
            <person name="Citti C."/>
            <person name="Blanchard A."/>
            <person name="Thiaucourt F."/>
        </authorList>
    </citation>
    <scope>NUCLEOTIDE SEQUENCE [LARGE SCALE GENOMIC DNA]</scope>
    <source>
        <strain evidence="1">Mput9231</strain>
    </source>
</reference>
<evidence type="ECO:0000313" key="2">
    <source>
        <dbReference type="Proteomes" id="UP000012984"/>
    </source>
</evidence>
<name>M9WD32_9MOLU</name>
<keyword evidence="2" id="KW-1185">Reference proteome</keyword>
<dbReference type="PROSITE" id="PS51257">
    <property type="entry name" value="PROKAR_LIPOPROTEIN"/>
    <property type="match status" value="1"/>
</dbReference>